<feature type="region of interest" description="Disordered" evidence="1">
    <location>
        <begin position="313"/>
        <end position="342"/>
    </location>
</feature>
<gene>
    <name evidence="2" type="ORF">GGX14DRAFT_562967</name>
</gene>
<evidence type="ECO:0000313" key="3">
    <source>
        <dbReference type="Proteomes" id="UP001219525"/>
    </source>
</evidence>
<evidence type="ECO:0000256" key="1">
    <source>
        <dbReference type="SAM" id="MobiDB-lite"/>
    </source>
</evidence>
<proteinExistence type="predicted"/>
<accession>A0AAD6VKN4</accession>
<reference evidence="2" key="1">
    <citation type="submission" date="2023-03" db="EMBL/GenBank/DDBJ databases">
        <title>Massive genome expansion in bonnet fungi (Mycena s.s.) driven by repeated elements and novel gene families across ecological guilds.</title>
        <authorList>
            <consortium name="Lawrence Berkeley National Laboratory"/>
            <person name="Harder C.B."/>
            <person name="Miyauchi S."/>
            <person name="Viragh M."/>
            <person name="Kuo A."/>
            <person name="Thoen E."/>
            <person name="Andreopoulos B."/>
            <person name="Lu D."/>
            <person name="Skrede I."/>
            <person name="Drula E."/>
            <person name="Henrissat B."/>
            <person name="Morin E."/>
            <person name="Kohler A."/>
            <person name="Barry K."/>
            <person name="LaButti K."/>
            <person name="Morin E."/>
            <person name="Salamov A."/>
            <person name="Lipzen A."/>
            <person name="Mereny Z."/>
            <person name="Hegedus B."/>
            <person name="Baldrian P."/>
            <person name="Stursova M."/>
            <person name="Weitz H."/>
            <person name="Taylor A."/>
            <person name="Grigoriev I.V."/>
            <person name="Nagy L.G."/>
            <person name="Martin F."/>
            <person name="Kauserud H."/>
        </authorList>
    </citation>
    <scope>NUCLEOTIDE SEQUENCE</scope>
    <source>
        <strain evidence="2">9144</strain>
    </source>
</reference>
<name>A0AAD6VKN4_9AGAR</name>
<organism evidence="2 3">
    <name type="scientific">Mycena pura</name>
    <dbReference type="NCBI Taxonomy" id="153505"/>
    <lineage>
        <taxon>Eukaryota</taxon>
        <taxon>Fungi</taxon>
        <taxon>Dikarya</taxon>
        <taxon>Basidiomycota</taxon>
        <taxon>Agaricomycotina</taxon>
        <taxon>Agaricomycetes</taxon>
        <taxon>Agaricomycetidae</taxon>
        <taxon>Agaricales</taxon>
        <taxon>Marasmiineae</taxon>
        <taxon>Mycenaceae</taxon>
        <taxon>Mycena</taxon>
    </lineage>
</organism>
<keyword evidence="3" id="KW-1185">Reference proteome</keyword>
<evidence type="ECO:0000313" key="2">
    <source>
        <dbReference type="EMBL" id="KAJ7214936.1"/>
    </source>
</evidence>
<sequence length="365" mass="39951">MVHAAHAARGGRRAWRKALARQCSPVHCAAPARRDAVKWRLTTSPAVQDDGDALARRRGPNHGAMHPPSHRQLVPPMSMEEDVDRNARRSAQRPIEVIVTDACTRRCRSKQSGRRLRPSTFPTPTPTMESADAGARVRKRTKKARPCLGHPMHKRRRRREATQEGRIQIGAPVYDPRQSWTTRGGRGAAAPRGGRRYQAAAVVECEEGENALSAQGPKWKAKGGETGQQDDGGARLYRHAPERAAAVVEGHGAVATDTGTIHEAAASSLRIEGIERRRLGLMAARSVHPPLFHPCRNNMTRVSLTRKRGAQWLRPASGADGTDAAENIAEKRKGGRQMRDGPLSLHVESASQLKIRSWPNASDAS</sequence>
<protein>
    <submittedName>
        <fullName evidence="2">Uncharacterized protein</fullName>
    </submittedName>
</protein>
<dbReference type="EMBL" id="JARJCW010000018">
    <property type="protein sequence ID" value="KAJ7214936.1"/>
    <property type="molecule type" value="Genomic_DNA"/>
</dbReference>
<feature type="compositionally biased region" description="Basic residues" evidence="1">
    <location>
        <begin position="108"/>
        <end position="117"/>
    </location>
</feature>
<dbReference type="AlphaFoldDB" id="A0AAD6VKN4"/>
<feature type="region of interest" description="Disordered" evidence="1">
    <location>
        <begin position="108"/>
        <end position="142"/>
    </location>
</feature>
<comment type="caution">
    <text evidence="2">The sequence shown here is derived from an EMBL/GenBank/DDBJ whole genome shotgun (WGS) entry which is preliminary data.</text>
</comment>
<dbReference type="Proteomes" id="UP001219525">
    <property type="component" value="Unassembled WGS sequence"/>
</dbReference>